<reference evidence="1 2" key="1">
    <citation type="journal article" date="2022" name="Hortic Res">
        <title>A haplotype resolved chromosomal level avocado genome allows analysis of novel avocado genes.</title>
        <authorList>
            <person name="Nath O."/>
            <person name="Fletcher S.J."/>
            <person name="Hayward A."/>
            <person name="Shaw L.M."/>
            <person name="Masouleh A.K."/>
            <person name="Furtado A."/>
            <person name="Henry R.J."/>
            <person name="Mitter N."/>
        </authorList>
    </citation>
    <scope>NUCLEOTIDE SEQUENCE [LARGE SCALE GENOMIC DNA]</scope>
    <source>
        <strain evidence="2">cv. Hass</strain>
    </source>
</reference>
<dbReference type="Proteomes" id="UP001234297">
    <property type="component" value="Chromosome 3"/>
</dbReference>
<comment type="caution">
    <text evidence="1">The sequence shown here is derived from an EMBL/GenBank/DDBJ whole genome shotgun (WGS) entry which is preliminary data.</text>
</comment>
<sequence length="529" mass="58301">MSSTSSSNSFEDNISHVFNDLEPISFSLLMELDSFTENPISFQRSLALEPNTTPDNTNIATLARAMGEEALEVAEEECQSNIPEMPSETPNETNIATLAGALGEEALEVAEKECQMPSETPNKTDIATLAGAMGEEALVVAEEECQSNIPDMLFETPNETNIAPFAAAADEETVEVAAEEHQSIIPAMPSRVNTTPLPATVGSKRGRKKKTKEEQEEFYSQRPDWLPKGWRMEVKVRKDGATSGIRDRYFYEPRTGHRFRSKKEVEKFIQTGEVPRYKPKPKTRESNVVHKVVLCARGEHLLTFKRLLTYVLELAKCDLNYDVRDCARVIRKLLSFHLASECQGEANSHLQKNPDVQHELAEKLFIGKAKSALHTNNNCRFYLPGSLSHIVFHATPGYEPLPKHCSLPYDDLQSSELVIGKETLGQKTTNSDSGTNDPDTFSGSSNEESASAYTSERFIDSSVESDGTGSASDACDNGNNNPLLAGHVTEDDDTRAPLIHLSDAGVDYTKPNEGTRENSSVSFSGRVDV</sequence>
<name>A0ACC2LTS7_PERAE</name>
<dbReference type="EMBL" id="CM056811">
    <property type="protein sequence ID" value="KAJ8636743.1"/>
    <property type="molecule type" value="Genomic_DNA"/>
</dbReference>
<gene>
    <name evidence="1" type="ORF">MRB53_011010</name>
</gene>
<evidence type="ECO:0000313" key="2">
    <source>
        <dbReference type="Proteomes" id="UP001234297"/>
    </source>
</evidence>
<protein>
    <submittedName>
        <fullName evidence="1">Uncharacterized protein</fullName>
    </submittedName>
</protein>
<proteinExistence type="predicted"/>
<accession>A0ACC2LTS7</accession>
<organism evidence="1 2">
    <name type="scientific">Persea americana</name>
    <name type="common">Avocado</name>
    <dbReference type="NCBI Taxonomy" id="3435"/>
    <lineage>
        <taxon>Eukaryota</taxon>
        <taxon>Viridiplantae</taxon>
        <taxon>Streptophyta</taxon>
        <taxon>Embryophyta</taxon>
        <taxon>Tracheophyta</taxon>
        <taxon>Spermatophyta</taxon>
        <taxon>Magnoliopsida</taxon>
        <taxon>Magnoliidae</taxon>
        <taxon>Laurales</taxon>
        <taxon>Lauraceae</taxon>
        <taxon>Persea</taxon>
    </lineage>
</organism>
<evidence type="ECO:0000313" key="1">
    <source>
        <dbReference type="EMBL" id="KAJ8636743.1"/>
    </source>
</evidence>
<keyword evidence="2" id="KW-1185">Reference proteome</keyword>